<dbReference type="InterPro" id="IPR005018">
    <property type="entry name" value="DOMON_domain"/>
</dbReference>
<dbReference type="AlphaFoldDB" id="D2V965"/>
<dbReference type="Pfam" id="PF08022">
    <property type="entry name" value="FAD_binding_8"/>
    <property type="match status" value="1"/>
</dbReference>
<keyword evidence="9" id="KW-1185">Reference proteome</keyword>
<evidence type="ECO:0000313" key="8">
    <source>
        <dbReference type="EMBL" id="EFC46657.1"/>
    </source>
</evidence>
<keyword evidence="5 6" id="KW-0472">Membrane</keyword>
<dbReference type="InterPro" id="IPR013130">
    <property type="entry name" value="Fe3_Rdtase_TM_dom"/>
</dbReference>
<feature type="transmembrane region" description="Helical" evidence="6">
    <location>
        <begin position="415"/>
        <end position="436"/>
    </location>
</feature>
<dbReference type="PANTHER" id="PTHR11972:SF69">
    <property type="entry name" value="FERRIC REDUCTION OXIDASE 6-RELATED"/>
    <property type="match status" value="1"/>
</dbReference>
<dbReference type="SFLD" id="SFLDS00052">
    <property type="entry name" value="Ferric_Reductase_Domain"/>
    <property type="match status" value="1"/>
</dbReference>
<organism evidence="9">
    <name type="scientific">Naegleria gruberi</name>
    <name type="common">Amoeba</name>
    <dbReference type="NCBI Taxonomy" id="5762"/>
    <lineage>
        <taxon>Eukaryota</taxon>
        <taxon>Discoba</taxon>
        <taxon>Heterolobosea</taxon>
        <taxon>Tetramitia</taxon>
        <taxon>Eutetramitia</taxon>
        <taxon>Vahlkampfiidae</taxon>
        <taxon>Naegleria</taxon>
    </lineage>
</organism>
<dbReference type="Pfam" id="PF03351">
    <property type="entry name" value="DOMON"/>
    <property type="match status" value="1"/>
</dbReference>
<dbReference type="PANTHER" id="PTHR11972">
    <property type="entry name" value="NADPH OXIDASE"/>
    <property type="match status" value="1"/>
</dbReference>
<dbReference type="GO" id="GO:0005886">
    <property type="term" value="C:plasma membrane"/>
    <property type="evidence" value="ECO:0007669"/>
    <property type="project" value="TreeGrafter"/>
</dbReference>
<dbReference type="KEGG" id="ngr:NAEGRDRAFT_47775"/>
<sequence length="700" mass="78586">MNTITVSTNEYPSSVQTDMLSFYWKFHTQQTGIIQGDDIIEMAIVAKTRGWLSIGLDFNKTGMNQADCFIGFFDQENNLPILYDDWMPGKSIPKNDSIFGGTNDILQVTGSFVNGVTTLKFIRKVDTGDVLADKPIRNATVGISWAINSNSIDVTKVHSSYGQFNINLMTHVGILNLIKQPLIQFHLIATGSVALLMTLAGMSYVFISRKEKNFFISLVFHTKFSNLIRNEFIGSWLNPILELTIGEITLIIIHLMLTSVWFCFGYFNNSSPILSKIGKAFGYASVITLTTTILPITRYSAFVFIFGISFERAIKYHKWCSLLTLLVTTLHGIFMAIPMGMKGNLERLVSVRANGYILFGTIAWIAMVIMSLFSIEIIRRKCWELFKVVHVILAPVVLVFSSIHARGWERTLPVLGVAIGLLLVDYLLRFVFGYVLPTKVVKMEYDEKCQVTKIVFEKSNLGMWSTESLGMAKFVHVCIPGVSLFQSHPLTISSYEKLPQSVEFTCHVKNNGKGWSKDVADFAVKRKCCASSIFARVEGPYGKLSLDVNSYSNVVLIAGGIGVTPINAIFEELTNNSKHALQKNIFVIWTMKDENLMTMFPSLLERYSNVKQSFYVTSSASNSLKINSSDAYNNRVHYNSRPNFVEYLTLISETVGCFDNSAAIIVCGPNQMNIDVYNASRKVAKESGVHFHIHRETFEM</sequence>
<keyword evidence="4" id="KW-0560">Oxidoreductase</keyword>
<dbReference type="InterPro" id="IPR013121">
    <property type="entry name" value="Fe_red_NAD-bd_6"/>
</dbReference>
<feature type="domain" description="DOMON" evidence="7">
    <location>
        <begin position="18"/>
        <end position="148"/>
    </location>
</feature>
<evidence type="ECO:0000256" key="2">
    <source>
        <dbReference type="ARBA" id="ARBA00022692"/>
    </source>
</evidence>
<dbReference type="RefSeq" id="XP_002679401.1">
    <property type="nucleotide sequence ID" value="XM_002679355.1"/>
</dbReference>
<feature type="transmembrane region" description="Helical" evidence="6">
    <location>
        <begin position="353"/>
        <end position="373"/>
    </location>
</feature>
<dbReference type="STRING" id="5762.D2V965"/>
<dbReference type="EMBL" id="GG738858">
    <property type="protein sequence ID" value="EFC46657.1"/>
    <property type="molecule type" value="Genomic_DNA"/>
</dbReference>
<evidence type="ECO:0000256" key="4">
    <source>
        <dbReference type="ARBA" id="ARBA00023002"/>
    </source>
</evidence>
<reference evidence="8 9" key="1">
    <citation type="journal article" date="2010" name="Cell">
        <title>The genome of Naegleria gruberi illuminates early eukaryotic versatility.</title>
        <authorList>
            <person name="Fritz-Laylin L.K."/>
            <person name="Prochnik S.E."/>
            <person name="Ginger M.L."/>
            <person name="Dacks J.B."/>
            <person name="Carpenter M.L."/>
            <person name="Field M.C."/>
            <person name="Kuo A."/>
            <person name="Paredez A."/>
            <person name="Chapman J."/>
            <person name="Pham J."/>
            <person name="Shu S."/>
            <person name="Neupane R."/>
            <person name="Cipriano M."/>
            <person name="Mancuso J."/>
            <person name="Tu H."/>
            <person name="Salamov A."/>
            <person name="Lindquist E."/>
            <person name="Shapiro H."/>
            <person name="Lucas S."/>
            <person name="Grigoriev I.V."/>
            <person name="Cande W.Z."/>
            <person name="Fulton C."/>
            <person name="Rokhsar D.S."/>
            <person name="Dawson S.C."/>
        </authorList>
    </citation>
    <scope>NUCLEOTIDE SEQUENCE [LARGE SCALE GENOMIC DNA]</scope>
    <source>
        <strain evidence="8 9">NEG-M</strain>
    </source>
</reference>
<dbReference type="VEuPathDB" id="AmoebaDB:NAEGRDRAFT_47775"/>
<dbReference type="eggNOG" id="KOG0039">
    <property type="taxonomic scope" value="Eukaryota"/>
</dbReference>
<dbReference type="GO" id="GO:0016491">
    <property type="term" value="F:oxidoreductase activity"/>
    <property type="evidence" value="ECO:0007669"/>
    <property type="project" value="UniProtKB-KW"/>
</dbReference>
<feature type="transmembrane region" description="Helical" evidence="6">
    <location>
        <begin position="280"/>
        <end position="307"/>
    </location>
</feature>
<dbReference type="Proteomes" id="UP000006671">
    <property type="component" value="Unassembled WGS sequence"/>
</dbReference>
<dbReference type="InterPro" id="IPR045266">
    <property type="entry name" value="DOH_DOMON"/>
</dbReference>
<feature type="transmembrane region" description="Helical" evidence="6">
    <location>
        <begin position="319"/>
        <end position="341"/>
    </location>
</feature>
<dbReference type="Pfam" id="PF08030">
    <property type="entry name" value="NAD_binding_6"/>
    <property type="match status" value="1"/>
</dbReference>
<dbReference type="InterPro" id="IPR039261">
    <property type="entry name" value="FNR_nucleotide-bd"/>
</dbReference>
<dbReference type="OMA" id="HADVHIS"/>
<feature type="transmembrane region" description="Helical" evidence="6">
    <location>
        <begin position="185"/>
        <end position="207"/>
    </location>
</feature>
<dbReference type="SUPFAM" id="SSF52343">
    <property type="entry name" value="Ferredoxin reductase-like, C-terminal NADP-linked domain"/>
    <property type="match status" value="1"/>
</dbReference>
<gene>
    <name evidence="8" type="ORF">NAEGRDRAFT_47775</name>
</gene>
<dbReference type="PROSITE" id="PS50836">
    <property type="entry name" value="DOMON"/>
    <property type="match status" value="1"/>
</dbReference>
<dbReference type="InterPro" id="IPR050369">
    <property type="entry name" value="RBOH/FRE"/>
</dbReference>
<evidence type="ECO:0000256" key="1">
    <source>
        <dbReference type="ARBA" id="ARBA00004141"/>
    </source>
</evidence>
<keyword evidence="3 6" id="KW-1133">Transmembrane helix</keyword>
<dbReference type="Pfam" id="PF01794">
    <property type="entry name" value="Ferric_reduct"/>
    <property type="match status" value="1"/>
</dbReference>
<accession>D2V965</accession>
<dbReference type="FunCoup" id="D2V965">
    <property type="interactions" value="177"/>
</dbReference>
<feature type="transmembrane region" description="Helical" evidence="6">
    <location>
        <begin position="385"/>
        <end position="403"/>
    </location>
</feature>
<dbReference type="OrthoDB" id="167398at2759"/>
<dbReference type="Gene3D" id="3.40.50.80">
    <property type="entry name" value="Nucleotide-binding domain of ferredoxin-NADP reductase (FNR) module"/>
    <property type="match status" value="1"/>
</dbReference>
<protein>
    <submittedName>
        <fullName evidence="8">Predicted protein</fullName>
    </submittedName>
</protein>
<dbReference type="SFLD" id="SFLDG01168">
    <property type="entry name" value="Ferric_reductase_subgroup_(FRE"/>
    <property type="match status" value="1"/>
</dbReference>
<proteinExistence type="predicted"/>
<evidence type="ECO:0000256" key="3">
    <source>
        <dbReference type="ARBA" id="ARBA00022989"/>
    </source>
</evidence>
<feature type="transmembrane region" description="Helical" evidence="6">
    <location>
        <begin position="248"/>
        <end position="268"/>
    </location>
</feature>
<dbReference type="GeneID" id="8859970"/>
<comment type="subcellular location">
    <subcellularLocation>
        <location evidence="1">Membrane</location>
        <topology evidence="1">Multi-pass membrane protein</topology>
    </subcellularLocation>
</comment>
<evidence type="ECO:0000256" key="5">
    <source>
        <dbReference type="ARBA" id="ARBA00023136"/>
    </source>
</evidence>
<name>D2V965_NAEGR</name>
<dbReference type="CDD" id="cd09631">
    <property type="entry name" value="DOMON_DOH"/>
    <property type="match status" value="1"/>
</dbReference>
<dbReference type="InParanoid" id="D2V965"/>
<dbReference type="InterPro" id="IPR013112">
    <property type="entry name" value="FAD-bd_8"/>
</dbReference>
<keyword evidence="2 6" id="KW-0812">Transmembrane</keyword>
<dbReference type="CDD" id="cd06186">
    <property type="entry name" value="NOX_Duox_like_FAD_NADP"/>
    <property type="match status" value="1"/>
</dbReference>
<evidence type="ECO:0000256" key="6">
    <source>
        <dbReference type="SAM" id="Phobius"/>
    </source>
</evidence>
<evidence type="ECO:0000259" key="7">
    <source>
        <dbReference type="PROSITE" id="PS50836"/>
    </source>
</evidence>
<evidence type="ECO:0000313" key="9">
    <source>
        <dbReference type="Proteomes" id="UP000006671"/>
    </source>
</evidence>